<dbReference type="Proteomes" id="UP001165060">
    <property type="component" value="Unassembled WGS sequence"/>
</dbReference>
<keyword evidence="2" id="KW-0547">Nucleotide-binding</keyword>
<feature type="non-terminal residue" evidence="5">
    <location>
        <position position="1"/>
    </location>
</feature>
<protein>
    <recommendedName>
        <fullName evidence="4">ABC transporter domain-containing protein</fullName>
    </recommendedName>
</protein>
<dbReference type="PROSITE" id="PS00211">
    <property type="entry name" value="ABC_TRANSPORTER_1"/>
    <property type="match status" value="1"/>
</dbReference>
<sequence length="397" mass="44338">YTLVFSRPLPVALVSCQQPNARSSLAWRPSESLHPGTPAAYVFAKKLTKEEKKAAAAAKRAAKKAAKGGGKEEEVFDSGVDAAAAISAVAGRAEAERDKKDEAVDKLADAGTICTYSQTASGVDDRSRDINVQNFTLLHKGTVFLDECEIVLSYGNRYGLIGSNGSGKSTFLNALGARAVPIPEGIDMYHLKEEVAASEMTAFEAVMSVDEVRKQLEKDADDLNHLMSSLGEDEEEKQEQIMELLTLTYERLDEMDATTAEVRARTILKGLGFTHEMQSKMTKDFSGGWRMRVALARALFIKPVCLLLDEPTNHLDLEAVLWLEEYLSKWDRILVMISHSQDFMNGVCTHMIHLTSKKRLEYYSGNYDSFVKTKSEKVENQWKAYRWEQDQIKSMKE</sequence>
<keyword evidence="1" id="KW-0677">Repeat</keyword>
<dbReference type="InterPro" id="IPR017871">
    <property type="entry name" value="ABC_transporter-like_CS"/>
</dbReference>
<keyword evidence="3" id="KW-0067">ATP-binding</keyword>
<evidence type="ECO:0000256" key="3">
    <source>
        <dbReference type="ARBA" id="ARBA00022840"/>
    </source>
</evidence>
<keyword evidence="6" id="KW-1185">Reference proteome</keyword>
<dbReference type="PANTHER" id="PTHR19211">
    <property type="entry name" value="ATP-BINDING TRANSPORT PROTEIN-RELATED"/>
    <property type="match status" value="1"/>
</dbReference>
<dbReference type="PANTHER" id="PTHR19211:SF15">
    <property type="entry name" value="ATP-BINDING CASSETTE SUB-FAMILY F MEMBER 2"/>
    <property type="match status" value="1"/>
</dbReference>
<evidence type="ECO:0000313" key="6">
    <source>
        <dbReference type="Proteomes" id="UP001165060"/>
    </source>
</evidence>
<evidence type="ECO:0000256" key="1">
    <source>
        <dbReference type="ARBA" id="ARBA00022737"/>
    </source>
</evidence>
<accession>A0ABQ6N4A6</accession>
<dbReference type="InterPro" id="IPR003593">
    <property type="entry name" value="AAA+_ATPase"/>
</dbReference>
<dbReference type="InterPro" id="IPR003439">
    <property type="entry name" value="ABC_transporter-like_ATP-bd"/>
</dbReference>
<dbReference type="SUPFAM" id="SSF52540">
    <property type="entry name" value="P-loop containing nucleoside triphosphate hydrolases"/>
    <property type="match status" value="1"/>
</dbReference>
<reference evidence="5 6" key="1">
    <citation type="journal article" date="2023" name="Commun. Biol.">
        <title>Genome analysis of Parmales, the sister group of diatoms, reveals the evolutionary specialization of diatoms from phago-mixotrophs to photoautotrophs.</title>
        <authorList>
            <person name="Ban H."/>
            <person name="Sato S."/>
            <person name="Yoshikawa S."/>
            <person name="Yamada K."/>
            <person name="Nakamura Y."/>
            <person name="Ichinomiya M."/>
            <person name="Sato N."/>
            <person name="Blanc-Mathieu R."/>
            <person name="Endo H."/>
            <person name="Kuwata A."/>
            <person name="Ogata H."/>
        </authorList>
    </citation>
    <scope>NUCLEOTIDE SEQUENCE [LARGE SCALE GENOMIC DNA]</scope>
</reference>
<feature type="domain" description="ABC transporter" evidence="4">
    <location>
        <begin position="130"/>
        <end position="381"/>
    </location>
</feature>
<name>A0ABQ6N4A6_9STRA</name>
<dbReference type="Pfam" id="PF12848">
    <property type="entry name" value="ABC_tran_Xtn"/>
    <property type="match status" value="1"/>
</dbReference>
<dbReference type="Pfam" id="PF00005">
    <property type="entry name" value="ABC_tran"/>
    <property type="match status" value="1"/>
</dbReference>
<evidence type="ECO:0000259" key="4">
    <source>
        <dbReference type="PROSITE" id="PS50893"/>
    </source>
</evidence>
<dbReference type="PROSITE" id="PS50893">
    <property type="entry name" value="ABC_TRANSPORTER_2"/>
    <property type="match status" value="1"/>
</dbReference>
<dbReference type="Gene3D" id="3.40.50.300">
    <property type="entry name" value="P-loop containing nucleotide triphosphate hydrolases"/>
    <property type="match status" value="1"/>
</dbReference>
<comment type="caution">
    <text evidence="5">The sequence shown here is derived from an EMBL/GenBank/DDBJ whole genome shotgun (WGS) entry which is preliminary data.</text>
</comment>
<evidence type="ECO:0000256" key="2">
    <source>
        <dbReference type="ARBA" id="ARBA00022741"/>
    </source>
</evidence>
<dbReference type="InterPro" id="IPR027417">
    <property type="entry name" value="P-loop_NTPase"/>
</dbReference>
<dbReference type="SMART" id="SM00382">
    <property type="entry name" value="AAA"/>
    <property type="match status" value="1"/>
</dbReference>
<dbReference type="InterPro" id="IPR050611">
    <property type="entry name" value="ABCF"/>
</dbReference>
<dbReference type="EMBL" id="BRYB01000864">
    <property type="protein sequence ID" value="GMI39262.1"/>
    <property type="molecule type" value="Genomic_DNA"/>
</dbReference>
<dbReference type="InterPro" id="IPR032781">
    <property type="entry name" value="ABC_tran_Xtn"/>
</dbReference>
<evidence type="ECO:0000313" key="5">
    <source>
        <dbReference type="EMBL" id="GMI39262.1"/>
    </source>
</evidence>
<dbReference type="CDD" id="cd03221">
    <property type="entry name" value="ABCF_EF-3"/>
    <property type="match status" value="1"/>
</dbReference>
<gene>
    <name evidence="5" type="ORF">TeGR_g392</name>
</gene>
<organism evidence="5 6">
    <name type="scientific">Tetraparma gracilis</name>
    <dbReference type="NCBI Taxonomy" id="2962635"/>
    <lineage>
        <taxon>Eukaryota</taxon>
        <taxon>Sar</taxon>
        <taxon>Stramenopiles</taxon>
        <taxon>Ochrophyta</taxon>
        <taxon>Bolidophyceae</taxon>
        <taxon>Parmales</taxon>
        <taxon>Triparmaceae</taxon>
        <taxon>Tetraparma</taxon>
    </lineage>
</organism>
<proteinExistence type="predicted"/>